<dbReference type="NCBIfam" id="TIGR02866">
    <property type="entry name" value="CoxB"/>
    <property type="match status" value="1"/>
</dbReference>
<evidence type="ECO:0000256" key="10">
    <source>
        <dbReference type="ARBA" id="ARBA00022989"/>
    </source>
</evidence>
<evidence type="ECO:0000256" key="14">
    <source>
        <dbReference type="ARBA" id="ARBA00047816"/>
    </source>
</evidence>
<evidence type="ECO:0000256" key="16">
    <source>
        <dbReference type="RuleBase" id="RU004024"/>
    </source>
</evidence>
<evidence type="ECO:0000256" key="11">
    <source>
        <dbReference type="ARBA" id="ARBA00023008"/>
    </source>
</evidence>
<evidence type="ECO:0000256" key="12">
    <source>
        <dbReference type="ARBA" id="ARBA00023136"/>
    </source>
</evidence>
<dbReference type="PANTHER" id="PTHR22888">
    <property type="entry name" value="CYTOCHROME C OXIDASE, SUBUNIT II"/>
    <property type="match status" value="1"/>
</dbReference>
<dbReference type="GO" id="GO:0005886">
    <property type="term" value="C:plasma membrane"/>
    <property type="evidence" value="ECO:0007669"/>
    <property type="project" value="UniProtKB-SubCell"/>
</dbReference>
<dbReference type="Proteomes" id="UP000199071">
    <property type="component" value="Unassembled WGS sequence"/>
</dbReference>
<keyword evidence="7 16" id="KW-0479">Metal-binding</keyword>
<dbReference type="InterPro" id="IPR008972">
    <property type="entry name" value="Cupredoxin"/>
</dbReference>
<dbReference type="PANTHER" id="PTHR22888:SF9">
    <property type="entry name" value="CYTOCHROME C OXIDASE SUBUNIT 2"/>
    <property type="match status" value="1"/>
</dbReference>
<keyword evidence="10 17" id="KW-1133">Transmembrane helix</keyword>
<evidence type="ECO:0000256" key="3">
    <source>
        <dbReference type="ARBA" id="ARBA00007866"/>
    </source>
</evidence>
<keyword evidence="9 15" id="KW-0249">Electron transport</keyword>
<dbReference type="InterPro" id="IPR002429">
    <property type="entry name" value="CcO_II-like_C"/>
</dbReference>
<feature type="transmembrane region" description="Helical" evidence="17">
    <location>
        <begin position="40"/>
        <end position="64"/>
    </location>
</feature>
<evidence type="ECO:0000256" key="13">
    <source>
        <dbReference type="ARBA" id="ARBA00024688"/>
    </source>
</evidence>
<evidence type="ECO:0000256" key="7">
    <source>
        <dbReference type="ARBA" id="ARBA00022723"/>
    </source>
</evidence>
<sequence>MLAGAALCGFAGPALANQPQPWEINLQPSGSPIMTMIHAFNNGLLLVVTAITILVLALLVIVMVRFNARRNPVPSKTSHNTLIEVVWTVAPILILVGIAIPSFSLLIAQHDPARAIPNYNPEDTLTIKATGMAAWYWTYDYPDNGDIQFESFMLTEDQITDPATQPRLLAVDNNLVVPTGTVVRMLVTAEPLGVIHSFTVPSLGFKIDAIPGRLNETWFLVEREGMYYGQCSELCGRNHAFMPIALQAVSPEKYAAWAELAATDLEAAYELLDDPAGPATEDEAAGGV</sequence>
<dbReference type="Gene3D" id="1.10.287.90">
    <property type="match status" value="1"/>
</dbReference>
<dbReference type="EMBL" id="FMXQ01000004">
    <property type="protein sequence ID" value="SDB28472.1"/>
    <property type="molecule type" value="Genomic_DNA"/>
</dbReference>
<dbReference type="Pfam" id="PF02790">
    <property type="entry name" value="COX2_TM"/>
    <property type="match status" value="1"/>
</dbReference>
<dbReference type="PROSITE" id="PS00078">
    <property type="entry name" value="COX2"/>
    <property type="match status" value="1"/>
</dbReference>
<dbReference type="InterPro" id="IPR045187">
    <property type="entry name" value="CcO_II"/>
</dbReference>
<keyword evidence="5 15" id="KW-0679">Respiratory chain</keyword>
<comment type="catalytic activity">
    <reaction evidence="14 16">
        <text>4 Fe(II)-[cytochrome c] + O2 + 8 H(+)(in) = 4 Fe(III)-[cytochrome c] + 2 H2O + 4 H(+)(out)</text>
        <dbReference type="Rhea" id="RHEA:11436"/>
        <dbReference type="Rhea" id="RHEA-COMP:10350"/>
        <dbReference type="Rhea" id="RHEA-COMP:14399"/>
        <dbReference type="ChEBI" id="CHEBI:15377"/>
        <dbReference type="ChEBI" id="CHEBI:15378"/>
        <dbReference type="ChEBI" id="CHEBI:15379"/>
        <dbReference type="ChEBI" id="CHEBI:29033"/>
        <dbReference type="ChEBI" id="CHEBI:29034"/>
        <dbReference type="EC" id="7.1.1.9"/>
    </reaction>
</comment>
<dbReference type="EC" id="7.1.1.9" evidence="16"/>
<comment type="subcellular location">
    <subcellularLocation>
        <location evidence="15">Cell membrane</location>
        <topology evidence="15">Multi-pass membrane protein</topology>
    </subcellularLocation>
    <subcellularLocation>
        <location evidence="2">Membrane</location>
        <topology evidence="2">Multi-pass membrane protein</topology>
    </subcellularLocation>
</comment>
<reference evidence="20 21" key="1">
    <citation type="submission" date="2016-10" db="EMBL/GenBank/DDBJ databases">
        <authorList>
            <person name="de Groot N.N."/>
        </authorList>
    </citation>
    <scope>NUCLEOTIDE SEQUENCE [LARGE SCALE GENOMIC DNA]</scope>
    <source>
        <strain evidence="20 21">ATCC 35022</strain>
    </source>
</reference>
<keyword evidence="21" id="KW-1185">Reference proteome</keyword>
<dbReference type="InterPro" id="IPR011759">
    <property type="entry name" value="Cyt_c_oxidase_su2_TM_dom"/>
</dbReference>
<dbReference type="GO" id="GO:0005507">
    <property type="term" value="F:copper ion binding"/>
    <property type="evidence" value="ECO:0007669"/>
    <property type="project" value="InterPro"/>
</dbReference>
<keyword evidence="4 15" id="KW-0813">Transport</keyword>
<evidence type="ECO:0000313" key="20">
    <source>
        <dbReference type="EMBL" id="SDB28472.1"/>
    </source>
</evidence>
<feature type="domain" description="Cytochrome oxidase subunit II transmembrane region profile" evidence="19">
    <location>
        <begin position="18"/>
        <end position="113"/>
    </location>
</feature>
<name>A0A1G6C6L1_9HYPH</name>
<dbReference type="GO" id="GO:0016491">
    <property type="term" value="F:oxidoreductase activity"/>
    <property type="evidence" value="ECO:0007669"/>
    <property type="project" value="InterPro"/>
</dbReference>
<gene>
    <name evidence="20" type="ORF">SAMN02982931_02120</name>
</gene>
<comment type="cofactor">
    <cofactor evidence="16">
        <name>Cu cation</name>
        <dbReference type="ChEBI" id="CHEBI:23378"/>
    </cofactor>
    <text evidence="16">Binds a copper A center.</text>
</comment>
<dbReference type="AlphaFoldDB" id="A0A1G6C6L1"/>
<dbReference type="InterPro" id="IPR014222">
    <property type="entry name" value="Cyt_c_oxidase_su2"/>
</dbReference>
<proteinExistence type="inferred from homology"/>
<organism evidence="20 21">
    <name type="scientific">Bauldia litoralis</name>
    <dbReference type="NCBI Taxonomy" id="665467"/>
    <lineage>
        <taxon>Bacteria</taxon>
        <taxon>Pseudomonadati</taxon>
        <taxon>Pseudomonadota</taxon>
        <taxon>Alphaproteobacteria</taxon>
        <taxon>Hyphomicrobiales</taxon>
        <taxon>Kaistiaceae</taxon>
        <taxon>Bauldia</taxon>
    </lineage>
</organism>
<dbReference type="PRINTS" id="PR01166">
    <property type="entry name" value="CYCOXIDASEII"/>
</dbReference>
<dbReference type="CDD" id="cd13912">
    <property type="entry name" value="CcO_II_C"/>
    <property type="match status" value="1"/>
</dbReference>
<comment type="similarity">
    <text evidence="3 15">Belongs to the cytochrome c oxidase subunit 2 family.</text>
</comment>
<evidence type="ECO:0000256" key="9">
    <source>
        <dbReference type="ARBA" id="ARBA00022982"/>
    </source>
</evidence>
<dbReference type="GO" id="GO:0004129">
    <property type="term" value="F:cytochrome-c oxidase activity"/>
    <property type="evidence" value="ECO:0007669"/>
    <property type="project" value="UniProtKB-EC"/>
</dbReference>
<comment type="cofactor">
    <cofactor evidence="1">
        <name>heme</name>
        <dbReference type="ChEBI" id="CHEBI:30413"/>
    </cofactor>
</comment>
<comment type="function">
    <text evidence="13 16">Subunits I and II form the functional core of the enzyme complex. Electrons originating in cytochrome c are transferred via heme a and Cu(A) to the binuclear center formed by heme a3 and Cu(B).</text>
</comment>
<dbReference type="Gene3D" id="2.60.40.420">
    <property type="entry name" value="Cupredoxins - blue copper proteins"/>
    <property type="match status" value="1"/>
</dbReference>
<dbReference type="InterPro" id="IPR001505">
    <property type="entry name" value="Copper_CuA"/>
</dbReference>
<dbReference type="InterPro" id="IPR034210">
    <property type="entry name" value="CcO_II_C"/>
</dbReference>
<dbReference type="GO" id="GO:0042773">
    <property type="term" value="P:ATP synthesis coupled electron transport"/>
    <property type="evidence" value="ECO:0007669"/>
    <property type="project" value="TreeGrafter"/>
</dbReference>
<accession>A0A1G6C6L1</accession>
<evidence type="ECO:0000256" key="1">
    <source>
        <dbReference type="ARBA" id="ARBA00001971"/>
    </source>
</evidence>
<evidence type="ECO:0000256" key="8">
    <source>
        <dbReference type="ARBA" id="ARBA00022967"/>
    </source>
</evidence>
<evidence type="ECO:0000256" key="15">
    <source>
        <dbReference type="RuleBase" id="RU000456"/>
    </source>
</evidence>
<dbReference type="SUPFAM" id="SSF81464">
    <property type="entry name" value="Cytochrome c oxidase subunit II-like, transmembrane region"/>
    <property type="match status" value="1"/>
</dbReference>
<feature type="transmembrane region" description="Helical" evidence="17">
    <location>
        <begin position="85"/>
        <end position="108"/>
    </location>
</feature>
<evidence type="ECO:0000259" key="19">
    <source>
        <dbReference type="PROSITE" id="PS50999"/>
    </source>
</evidence>
<evidence type="ECO:0000313" key="21">
    <source>
        <dbReference type="Proteomes" id="UP000199071"/>
    </source>
</evidence>
<evidence type="ECO:0000259" key="18">
    <source>
        <dbReference type="PROSITE" id="PS50857"/>
    </source>
</evidence>
<evidence type="ECO:0000256" key="2">
    <source>
        <dbReference type="ARBA" id="ARBA00004141"/>
    </source>
</evidence>
<keyword evidence="12 17" id="KW-0472">Membrane</keyword>
<dbReference type="STRING" id="665467.SAMN02982931_02120"/>
<evidence type="ECO:0000256" key="5">
    <source>
        <dbReference type="ARBA" id="ARBA00022660"/>
    </source>
</evidence>
<evidence type="ECO:0000256" key="6">
    <source>
        <dbReference type="ARBA" id="ARBA00022692"/>
    </source>
</evidence>
<evidence type="ECO:0000256" key="4">
    <source>
        <dbReference type="ARBA" id="ARBA00022448"/>
    </source>
</evidence>
<keyword evidence="8" id="KW-1278">Translocase</keyword>
<dbReference type="SUPFAM" id="SSF49503">
    <property type="entry name" value="Cupredoxins"/>
    <property type="match status" value="1"/>
</dbReference>
<dbReference type="PROSITE" id="PS50999">
    <property type="entry name" value="COX2_TM"/>
    <property type="match status" value="1"/>
</dbReference>
<dbReference type="FunFam" id="2.60.40.420:FF:000001">
    <property type="entry name" value="Cytochrome c oxidase subunit 2"/>
    <property type="match status" value="1"/>
</dbReference>
<dbReference type="InterPro" id="IPR036257">
    <property type="entry name" value="Cyt_c_oxidase_su2_TM_sf"/>
</dbReference>
<dbReference type="Pfam" id="PF00116">
    <property type="entry name" value="COX2"/>
    <property type="match status" value="1"/>
</dbReference>
<feature type="domain" description="Cytochrome oxidase subunit II copper A binding" evidence="18">
    <location>
        <begin position="122"/>
        <end position="260"/>
    </location>
</feature>
<evidence type="ECO:0000256" key="17">
    <source>
        <dbReference type="SAM" id="Phobius"/>
    </source>
</evidence>
<keyword evidence="11 16" id="KW-0186">Copper</keyword>
<dbReference type="PROSITE" id="PS50857">
    <property type="entry name" value="COX2_CUA"/>
    <property type="match status" value="1"/>
</dbReference>
<keyword evidence="6 15" id="KW-0812">Transmembrane</keyword>
<protein>
    <recommendedName>
        <fullName evidence="16">Cytochrome c oxidase subunit 2</fullName>
        <ecNumber evidence="16">7.1.1.9</ecNumber>
    </recommendedName>
</protein>